<accession>A0AAU7Y938</accession>
<dbReference type="InterPro" id="IPR050330">
    <property type="entry name" value="Bact_OuterMem_StrucFunc"/>
</dbReference>
<feature type="coiled-coil region" evidence="4">
    <location>
        <begin position="89"/>
        <end position="145"/>
    </location>
</feature>
<dbReference type="InterPro" id="IPR006665">
    <property type="entry name" value="OmpA-like"/>
</dbReference>
<dbReference type="PANTHER" id="PTHR30329">
    <property type="entry name" value="STATOR ELEMENT OF FLAGELLAR MOTOR COMPLEX"/>
    <property type="match status" value="1"/>
</dbReference>
<dbReference type="RefSeq" id="WP_350448466.1">
    <property type="nucleotide sequence ID" value="NZ_CP158373.1"/>
</dbReference>
<evidence type="ECO:0000256" key="3">
    <source>
        <dbReference type="PROSITE-ProRule" id="PRU00473"/>
    </source>
</evidence>
<proteinExistence type="predicted"/>
<dbReference type="InterPro" id="IPR006664">
    <property type="entry name" value="OMP_bac"/>
</dbReference>
<evidence type="ECO:0000256" key="2">
    <source>
        <dbReference type="ARBA" id="ARBA00023136"/>
    </source>
</evidence>
<dbReference type="PROSITE" id="PS51123">
    <property type="entry name" value="OMPA_2"/>
    <property type="match status" value="1"/>
</dbReference>
<feature type="domain" description="OmpA-like" evidence="6">
    <location>
        <begin position="144"/>
        <end position="261"/>
    </location>
</feature>
<sequence>MNAVHVIPTLLIAAAISLTVGCASEPGMPQGAAATRDKLTLLQGDPQLNSRAPVALKEAETAVLAAEQPNKDEAFGQHLVVMADRKVEIARAQAQTRFYEDQRKQLSEQREGARLDSRTREADLAQQQNVQLQQQLDELNAKQTERGMVMTLGDLLFASGRSELRSGTANNLGKLAVFLQQHPDRNVLIEGHTDNVGSSAANFSLSQRRADSVMSYLQGQGVSSSRLGASGKGEESPVAGNDSASGRQLNRRVEVIIRTTSSAQY</sequence>
<dbReference type="AlphaFoldDB" id="A0AAU7Y938"/>
<dbReference type="PRINTS" id="PR01021">
    <property type="entry name" value="OMPADOMAIN"/>
</dbReference>
<protein>
    <submittedName>
        <fullName evidence="7">OmpA family protein</fullName>
    </submittedName>
</protein>
<organism evidence="7">
    <name type="scientific">Pseudomonas solani</name>
    <dbReference type="NCBI Taxonomy" id="2731552"/>
    <lineage>
        <taxon>Bacteria</taxon>
        <taxon>Pseudomonadati</taxon>
        <taxon>Pseudomonadota</taxon>
        <taxon>Gammaproteobacteria</taxon>
        <taxon>Pseudomonadales</taxon>
        <taxon>Pseudomonadaceae</taxon>
        <taxon>Pseudomonas</taxon>
    </lineage>
</organism>
<dbReference type="EMBL" id="CP158373">
    <property type="protein sequence ID" value="XBY66730.1"/>
    <property type="molecule type" value="Genomic_DNA"/>
</dbReference>
<keyword evidence="4" id="KW-0175">Coiled coil</keyword>
<evidence type="ECO:0000259" key="6">
    <source>
        <dbReference type="PROSITE" id="PS51123"/>
    </source>
</evidence>
<name>A0AAU7Y938_9PSED</name>
<evidence type="ECO:0000256" key="1">
    <source>
        <dbReference type="ARBA" id="ARBA00004442"/>
    </source>
</evidence>
<dbReference type="InterPro" id="IPR006690">
    <property type="entry name" value="OMPA-like_CS"/>
</dbReference>
<dbReference type="InterPro" id="IPR036737">
    <property type="entry name" value="OmpA-like_sf"/>
</dbReference>
<dbReference type="PANTHER" id="PTHR30329:SF20">
    <property type="entry name" value="EXPORTED PROTEIN"/>
    <property type="match status" value="1"/>
</dbReference>
<evidence type="ECO:0000256" key="5">
    <source>
        <dbReference type="SAM" id="MobiDB-lite"/>
    </source>
</evidence>
<dbReference type="GO" id="GO:0009279">
    <property type="term" value="C:cell outer membrane"/>
    <property type="evidence" value="ECO:0007669"/>
    <property type="project" value="UniProtKB-SubCell"/>
</dbReference>
<dbReference type="Gene3D" id="3.30.1330.60">
    <property type="entry name" value="OmpA-like domain"/>
    <property type="match status" value="1"/>
</dbReference>
<dbReference type="Pfam" id="PF00691">
    <property type="entry name" value="OmpA"/>
    <property type="match status" value="1"/>
</dbReference>
<evidence type="ECO:0000256" key="4">
    <source>
        <dbReference type="SAM" id="Coils"/>
    </source>
</evidence>
<feature type="region of interest" description="Disordered" evidence="5">
    <location>
        <begin position="223"/>
        <end position="246"/>
    </location>
</feature>
<dbReference type="SUPFAM" id="SSF103088">
    <property type="entry name" value="OmpA-like"/>
    <property type="match status" value="1"/>
</dbReference>
<dbReference type="CDD" id="cd07185">
    <property type="entry name" value="OmpA_C-like"/>
    <property type="match status" value="1"/>
</dbReference>
<reference evidence="7" key="1">
    <citation type="submission" date="2023-08" db="EMBL/GenBank/DDBJ databases">
        <title>Increased levels of nutrients transform a symbiont into a lethal pathobiont.</title>
        <authorList>
            <person name="Lachnit T."/>
            <person name="Ulrich L."/>
            <person name="Willmer F.M."/>
            <person name="Hasenbein T."/>
            <person name="Steiner L.X."/>
            <person name="Wolters M."/>
            <person name="Herbst E.M."/>
            <person name="Deines P."/>
        </authorList>
    </citation>
    <scope>NUCLEOTIDE SEQUENCE</scope>
    <source>
        <strain evidence="7">T3</strain>
    </source>
</reference>
<evidence type="ECO:0000313" key="7">
    <source>
        <dbReference type="EMBL" id="XBY66730.1"/>
    </source>
</evidence>
<keyword evidence="2 3" id="KW-0472">Membrane</keyword>
<comment type="subcellular location">
    <subcellularLocation>
        <location evidence="1">Cell outer membrane</location>
    </subcellularLocation>
</comment>
<gene>
    <name evidence="7" type="ORF">ABS648_13480</name>
</gene>
<dbReference type="PROSITE" id="PS01068">
    <property type="entry name" value="OMPA_1"/>
    <property type="match status" value="1"/>
</dbReference>